<proteinExistence type="predicted"/>
<evidence type="ECO:0000313" key="3">
    <source>
        <dbReference type="EMBL" id="KFI54148.1"/>
    </source>
</evidence>
<feature type="compositionally biased region" description="Basic and acidic residues" evidence="1">
    <location>
        <begin position="251"/>
        <end position="260"/>
    </location>
</feature>
<dbReference type="AlphaFoldDB" id="A0A087A5U8"/>
<feature type="transmembrane region" description="Helical" evidence="2">
    <location>
        <begin position="107"/>
        <end position="126"/>
    </location>
</feature>
<feature type="region of interest" description="Disordered" evidence="1">
    <location>
        <begin position="1"/>
        <end position="50"/>
    </location>
</feature>
<feature type="region of interest" description="Disordered" evidence="1">
    <location>
        <begin position="240"/>
        <end position="260"/>
    </location>
</feature>
<dbReference type="EMBL" id="JGYS01000011">
    <property type="protein sequence ID" value="KFI54148.1"/>
    <property type="molecule type" value="Genomic_DNA"/>
</dbReference>
<keyword evidence="2" id="KW-1133">Transmembrane helix</keyword>
<gene>
    <name evidence="3" type="ORF">BCAL_2368</name>
</gene>
<feature type="compositionally biased region" description="Pro residues" evidence="1">
    <location>
        <begin position="11"/>
        <end position="20"/>
    </location>
</feature>
<organism evidence="3 4">
    <name type="scientific">Bifidobacterium callitrichos DSM 23973</name>
    <dbReference type="NCBI Taxonomy" id="1437609"/>
    <lineage>
        <taxon>Bacteria</taxon>
        <taxon>Bacillati</taxon>
        <taxon>Actinomycetota</taxon>
        <taxon>Actinomycetes</taxon>
        <taxon>Bifidobacteriales</taxon>
        <taxon>Bifidobacteriaceae</taxon>
        <taxon>Bifidobacterium</taxon>
    </lineage>
</organism>
<keyword evidence="2" id="KW-0472">Membrane</keyword>
<evidence type="ECO:0000313" key="4">
    <source>
        <dbReference type="Proteomes" id="UP000029072"/>
    </source>
</evidence>
<dbReference type="eggNOG" id="ENOG5031JNZ">
    <property type="taxonomic scope" value="Bacteria"/>
</dbReference>
<name>A0A087A5U8_9BIFI</name>
<accession>A0A087A5U8</accession>
<evidence type="ECO:0000256" key="2">
    <source>
        <dbReference type="SAM" id="Phobius"/>
    </source>
</evidence>
<dbReference type="Proteomes" id="UP000029072">
    <property type="component" value="Unassembled WGS sequence"/>
</dbReference>
<comment type="caution">
    <text evidence="3">The sequence shown here is derived from an EMBL/GenBank/DDBJ whole genome shotgun (WGS) entry which is preliminary data.</text>
</comment>
<feature type="compositionally biased region" description="Low complexity" evidence="1">
    <location>
        <begin position="1"/>
        <end position="10"/>
    </location>
</feature>
<keyword evidence="2" id="KW-0812">Transmembrane</keyword>
<reference evidence="3 4" key="1">
    <citation type="submission" date="2014-03" db="EMBL/GenBank/DDBJ databases">
        <title>Genomics of Bifidobacteria.</title>
        <authorList>
            <person name="Ventura M."/>
            <person name="Milani C."/>
            <person name="Lugli G.A."/>
        </authorList>
    </citation>
    <scope>NUCLEOTIDE SEQUENCE [LARGE SCALE GENOMIC DNA]</scope>
    <source>
        <strain evidence="3 4">DSM 23973</strain>
    </source>
</reference>
<evidence type="ECO:0000256" key="1">
    <source>
        <dbReference type="SAM" id="MobiDB-lite"/>
    </source>
</evidence>
<protein>
    <submittedName>
        <fullName evidence="3">Uncharacterized protein</fullName>
    </submittedName>
</protein>
<sequence>MPSDAAQDASPPNPPPPNPPAATRNTSPDAPRDTIPAPAEPVTPGMPLAPRPKPIIPPILIDRDLPGPLSLKRLTILGSVGGLDSRSGYWIEHADTLYGRAMITERIIPFATIACAFTALWVWMGGTFPDTLDVMSRSHFRKTHHGRRVRAFDRKVEHRDLARIGPLRVTRPARTVCDIVTIFGDRTEDMLLIEPIADCMDVYDFSPGDCMTILDENPCMPTVPQARTLLRSVSRIYAQRRAGNNSAPSSEEAKNEISPA</sequence>